<feature type="compositionally biased region" description="Basic residues" evidence="1">
    <location>
        <begin position="72"/>
        <end position="81"/>
    </location>
</feature>
<keyword evidence="2" id="KW-1133">Transmembrane helix</keyword>
<feature type="compositionally biased region" description="Low complexity" evidence="1">
    <location>
        <begin position="1"/>
        <end position="33"/>
    </location>
</feature>
<dbReference type="VEuPathDB" id="VectorBase:MDOMA2_017654"/>
<keyword evidence="2" id="KW-0812">Transmembrane</keyword>
<dbReference type="EMBL" id="KA648761">
    <property type="protein sequence ID" value="AFP63390.1"/>
    <property type="molecule type" value="mRNA"/>
</dbReference>
<dbReference type="AlphaFoldDB" id="T1PJ20"/>
<evidence type="ECO:0000313" key="3">
    <source>
        <dbReference type="EMBL" id="AFP63390.1"/>
    </source>
</evidence>
<evidence type="ECO:0000256" key="1">
    <source>
        <dbReference type="SAM" id="MobiDB-lite"/>
    </source>
</evidence>
<reference evidence="3" key="1">
    <citation type="submission" date="2012-08" db="EMBL/GenBank/DDBJ databases">
        <title>Transcriptome of adult Musca domestica launches a platform for comparative house fly gene expression and characterization of differential gene expression among resistant and susceptible house flies.</title>
        <authorList>
            <person name="Liu N."/>
            <person name="Zhang L."/>
            <person name="Li M."/>
            <person name="Reid W."/>
        </authorList>
    </citation>
    <scope>NUCLEOTIDE SEQUENCE</scope>
    <source>
        <strain evidence="3">ALHF</strain>
        <tissue evidence="3">Whole body</tissue>
    </source>
</reference>
<feature type="transmembrane region" description="Helical" evidence="2">
    <location>
        <begin position="150"/>
        <end position="172"/>
    </location>
</feature>
<name>T1PJ20_MUSDO</name>
<sequence length="201" mass="22071">MMQQQQQQQTQQQSAQLSVPSLSQQQQQQLQALGETKSSAGTSNHPSLTQIAKADDSDEYDDSEEKSTEPPKKHKHKKGKSKSKDLDKSAEPIEEASASQHSTASKTTSNSVKTIKTAVSPVHEQYEIIHQNMALEFRDHDGQSERPGGAVLSLTLGLLITAALAILIGCRMRTVGRRARRMGGKTPYSHEADFLVNGMYL</sequence>
<feature type="compositionally biased region" description="Polar residues" evidence="1">
    <location>
        <begin position="36"/>
        <end position="50"/>
    </location>
</feature>
<accession>T1PJ20</accession>
<feature type="compositionally biased region" description="Polar residues" evidence="1">
    <location>
        <begin position="97"/>
        <end position="112"/>
    </location>
</feature>
<evidence type="ECO:0000256" key="2">
    <source>
        <dbReference type="SAM" id="Phobius"/>
    </source>
</evidence>
<proteinExistence type="evidence at transcript level"/>
<protein>
    <submittedName>
        <fullName evidence="3">Rubella capsid protein</fullName>
    </submittedName>
</protein>
<dbReference type="PANTHER" id="PTHR46876">
    <property type="entry name" value="LOW-DENSITY LIPOPROTEIN RECEPTOR-RELATED PROTEIN 11"/>
    <property type="match status" value="1"/>
</dbReference>
<dbReference type="PANTHER" id="PTHR46876:SF1">
    <property type="entry name" value="LOW-DENSITY LIPOPROTEIN RECEPTOR-RELATED PROTEIN 11"/>
    <property type="match status" value="1"/>
</dbReference>
<organism evidence="3">
    <name type="scientific">Musca domestica</name>
    <name type="common">House fly</name>
    <dbReference type="NCBI Taxonomy" id="7370"/>
    <lineage>
        <taxon>Eukaryota</taxon>
        <taxon>Metazoa</taxon>
        <taxon>Ecdysozoa</taxon>
        <taxon>Arthropoda</taxon>
        <taxon>Hexapoda</taxon>
        <taxon>Insecta</taxon>
        <taxon>Pterygota</taxon>
        <taxon>Neoptera</taxon>
        <taxon>Endopterygota</taxon>
        <taxon>Diptera</taxon>
        <taxon>Brachycera</taxon>
        <taxon>Muscomorpha</taxon>
        <taxon>Muscoidea</taxon>
        <taxon>Muscidae</taxon>
        <taxon>Musca</taxon>
    </lineage>
</organism>
<dbReference type="VEuPathDB" id="VectorBase:MDOA008761"/>
<keyword evidence="2" id="KW-0472">Membrane</keyword>
<feature type="compositionally biased region" description="Basic and acidic residues" evidence="1">
    <location>
        <begin position="82"/>
        <end position="91"/>
    </location>
</feature>
<feature type="region of interest" description="Disordered" evidence="1">
    <location>
        <begin position="1"/>
        <end position="112"/>
    </location>
</feature>